<dbReference type="EMBL" id="LAVV01014470">
    <property type="protein sequence ID" value="KNZ44734.1"/>
    <property type="molecule type" value="Genomic_DNA"/>
</dbReference>
<dbReference type="AlphaFoldDB" id="A0A0L6U856"/>
<evidence type="ECO:0000256" key="1">
    <source>
        <dbReference type="SAM" id="Phobius"/>
    </source>
</evidence>
<gene>
    <name evidence="2" type="ORF">VP01_887g4</name>
</gene>
<protein>
    <submittedName>
        <fullName evidence="2">Uncharacterized protein</fullName>
    </submittedName>
</protein>
<keyword evidence="1" id="KW-0812">Transmembrane</keyword>
<evidence type="ECO:0000313" key="3">
    <source>
        <dbReference type="Proteomes" id="UP000037035"/>
    </source>
</evidence>
<dbReference type="Proteomes" id="UP000037035">
    <property type="component" value="Unassembled WGS sequence"/>
</dbReference>
<dbReference type="VEuPathDB" id="FungiDB:VP01_887g4"/>
<comment type="caution">
    <text evidence="2">The sequence shown here is derived from an EMBL/GenBank/DDBJ whole genome shotgun (WGS) entry which is preliminary data.</text>
</comment>
<organism evidence="2 3">
    <name type="scientific">Puccinia sorghi</name>
    <dbReference type="NCBI Taxonomy" id="27349"/>
    <lineage>
        <taxon>Eukaryota</taxon>
        <taxon>Fungi</taxon>
        <taxon>Dikarya</taxon>
        <taxon>Basidiomycota</taxon>
        <taxon>Pucciniomycotina</taxon>
        <taxon>Pucciniomycetes</taxon>
        <taxon>Pucciniales</taxon>
        <taxon>Pucciniaceae</taxon>
        <taxon>Puccinia</taxon>
    </lineage>
</organism>
<evidence type="ECO:0000313" key="2">
    <source>
        <dbReference type="EMBL" id="KNZ44734.1"/>
    </source>
</evidence>
<keyword evidence="3" id="KW-1185">Reference proteome</keyword>
<feature type="transmembrane region" description="Helical" evidence="1">
    <location>
        <begin position="359"/>
        <end position="380"/>
    </location>
</feature>
<name>A0A0L6U856_9BASI</name>
<keyword evidence="1" id="KW-1133">Transmembrane helix</keyword>
<keyword evidence="1" id="KW-0472">Membrane</keyword>
<reference evidence="2 3" key="1">
    <citation type="submission" date="2015-08" db="EMBL/GenBank/DDBJ databases">
        <title>Next Generation Sequencing and Analysis of the Genome of Puccinia sorghi L Schw, the Causal Agent of Maize Common Rust.</title>
        <authorList>
            <person name="Rochi L."/>
            <person name="Burguener G."/>
            <person name="Darino M."/>
            <person name="Turjanski A."/>
            <person name="Kreff E."/>
            <person name="Dieguez M.J."/>
            <person name="Sacco F."/>
        </authorList>
    </citation>
    <scope>NUCLEOTIDE SEQUENCE [LARGE SCALE GENOMIC DNA]</scope>
    <source>
        <strain evidence="2 3">RO10H11247</strain>
    </source>
</reference>
<accession>A0A0L6U856</accession>
<proteinExistence type="predicted"/>
<sequence length="421" mass="48024">MQAFGYSGVSLGLTLGHTNVCAYICVAASTIHFHPLIEPLNLIESQLSGKRLSTISMQHQKHQMVWCFYFDSELIKAYEKLLETVMTEIFSKMFQLDFCSGYTGFMLHELYPGDLKFLLRSLFSATQVSFFNFGIVGVINVEGSINDQLKNVPLLEISLIWNALVSYLEWIEDFSHLERIGGWEIGSMTPSNFVICAMFGQVDMMSTYMNDPKIRMKSGSGANLRNFSSAGNSFFFASKLANFVNFMLKISSFLKISVPNVTIAHTFTYLNVSVTDTSTTLQAIIVDTLTEIQVSISHTQSMLKGGPLQVYFIFFEKILVLTPNGDFISSVVFCEDSRVLKQICLMICFLLSMNFCISVYHLISVFNLAFLIVFVFIYFLKKKGFSLEDIQIESTRDRKYRHKWKKKRHGNILKKKKLKRC</sequence>